<gene>
    <name evidence="2" type="ORF">ACFSJ0_04360</name>
</gene>
<organism evidence="2 3">
    <name type="scientific">Nonomuraea guangzhouensis</name>
    <dbReference type="NCBI Taxonomy" id="1291555"/>
    <lineage>
        <taxon>Bacteria</taxon>
        <taxon>Bacillati</taxon>
        <taxon>Actinomycetota</taxon>
        <taxon>Actinomycetes</taxon>
        <taxon>Streptosporangiales</taxon>
        <taxon>Streptosporangiaceae</taxon>
        <taxon>Nonomuraea</taxon>
    </lineage>
</organism>
<evidence type="ECO:0000313" key="2">
    <source>
        <dbReference type="EMBL" id="MFD1536255.1"/>
    </source>
</evidence>
<keyword evidence="3" id="KW-1185">Reference proteome</keyword>
<dbReference type="PANTHER" id="PTHR43689">
    <property type="entry name" value="HYDROLASE"/>
    <property type="match status" value="1"/>
</dbReference>
<reference evidence="3" key="1">
    <citation type="journal article" date="2019" name="Int. J. Syst. Evol. Microbiol.">
        <title>The Global Catalogue of Microorganisms (GCM) 10K type strain sequencing project: providing services to taxonomists for standard genome sequencing and annotation.</title>
        <authorList>
            <consortium name="The Broad Institute Genomics Platform"/>
            <consortium name="The Broad Institute Genome Sequencing Center for Infectious Disease"/>
            <person name="Wu L."/>
            <person name="Ma J."/>
        </authorList>
    </citation>
    <scope>NUCLEOTIDE SEQUENCE [LARGE SCALE GENOMIC DNA]</scope>
    <source>
        <strain evidence="3">CGMCC 1.15399</strain>
    </source>
</reference>
<feature type="domain" description="AB hydrolase-1" evidence="1">
    <location>
        <begin position="26"/>
        <end position="247"/>
    </location>
</feature>
<dbReference type="PANTHER" id="PTHR43689:SF8">
    <property type="entry name" value="ALPHA_BETA-HYDROLASES SUPERFAMILY PROTEIN"/>
    <property type="match status" value="1"/>
</dbReference>
<proteinExistence type="predicted"/>
<dbReference type="Proteomes" id="UP001597097">
    <property type="component" value="Unassembled WGS sequence"/>
</dbReference>
<dbReference type="InterPro" id="IPR000073">
    <property type="entry name" value="AB_hydrolase_1"/>
</dbReference>
<dbReference type="EMBL" id="JBHUCM010000005">
    <property type="protein sequence ID" value="MFD1536255.1"/>
    <property type="molecule type" value="Genomic_DNA"/>
</dbReference>
<comment type="caution">
    <text evidence="2">The sequence shown here is derived from an EMBL/GenBank/DDBJ whole genome shotgun (WGS) entry which is preliminary data.</text>
</comment>
<dbReference type="Pfam" id="PF12697">
    <property type="entry name" value="Abhydrolase_6"/>
    <property type="match status" value="1"/>
</dbReference>
<dbReference type="RefSeq" id="WP_219533686.1">
    <property type="nucleotide sequence ID" value="NZ_JAHKRM010000019.1"/>
</dbReference>
<protein>
    <submittedName>
        <fullName evidence="2">Alpha/beta fold hydrolase</fullName>
    </submittedName>
</protein>
<sequence>MPTPRTIALYPDLPLTLSEAGSGRPVLILHGGGGPATVAGLAGHLARTTHTIAPTHPGWDGTPRPDWFTGIDDLALAYLHYLHDHQLSDVLVIGSSLGGWTAAEMAVRDNAGLITGLVLIDPVGVHVPAEPIRDFFTLDARSAAEYSWHAPDRFYVDPAGIPAEQIALRQANMATMRILAGDPYMHDPKLAHRLARVHLPTLLLWGESDRIATPAYGTAYAAAFGDARLEIIPEAGHLPQIEQPQATQALIDAYLSPILGAARIPTQQY</sequence>
<dbReference type="GO" id="GO:0016787">
    <property type="term" value="F:hydrolase activity"/>
    <property type="evidence" value="ECO:0007669"/>
    <property type="project" value="UniProtKB-KW"/>
</dbReference>
<evidence type="ECO:0000259" key="1">
    <source>
        <dbReference type="Pfam" id="PF12697"/>
    </source>
</evidence>
<keyword evidence="2" id="KW-0378">Hydrolase</keyword>
<evidence type="ECO:0000313" key="3">
    <source>
        <dbReference type="Proteomes" id="UP001597097"/>
    </source>
</evidence>
<name>A0ABW4G108_9ACTN</name>
<accession>A0ABW4G108</accession>